<dbReference type="EMBL" id="JQGA01001317">
    <property type="protein sequence ID" value="KGO67158.1"/>
    <property type="molecule type" value="Genomic_DNA"/>
</dbReference>
<accession>A0A0A2KJR5</accession>
<name>A0A0A2KJR5_PENIT</name>
<dbReference type="AlphaFoldDB" id="A0A0A2KJR5"/>
<dbReference type="STRING" id="40296.A0A0A2KJR5"/>
<evidence type="ECO:0000313" key="2">
    <source>
        <dbReference type="Proteomes" id="UP000030104"/>
    </source>
</evidence>
<dbReference type="OMA" id="SPACELY"/>
<keyword evidence="2" id="KW-1185">Reference proteome</keyword>
<organism evidence="1 2">
    <name type="scientific">Penicillium italicum</name>
    <name type="common">Blue mold</name>
    <dbReference type="NCBI Taxonomy" id="40296"/>
    <lineage>
        <taxon>Eukaryota</taxon>
        <taxon>Fungi</taxon>
        <taxon>Dikarya</taxon>
        <taxon>Ascomycota</taxon>
        <taxon>Pezizomycotina</taxon>
        <taxon>Eurotiomycetes</taxon>
        <taxon>Eurotiomycetidae</taxon>
        <taxon>Eurotiales</taxon>
        <taxon>Aspergillaceae</taxon>
        <taxon>Penicillium</taxon>
    </lineage>
</organism>
<dbReference type="HOGENOM" id="CLU_2074947_0_0_1"/>
<dbReference type="PhylomeDB" id="A0A0A2KJR5"/>
<proteinExistence type="predicted"/>
<reference evidence="1 2" key="1">
    <citation type="journal article" date="2015" name="Mol. Plant Microbe Interact.">
        <title>Genome, transcriptome, and functional analyses of Penicillium expansum provide new insights into secondary metabolism and pathogenicity.</title>
        <authorList>
            <person name="Ballester A.R."/>
            <person name="Marcet-Houben M."/>
            <person name="Levin E."/>
            <person name="Sela N."/>
            <person name="Selma-Lazaro C."/>
            <person name="Carmona L."/>
            <person name="Wisniewski M."/>
            <person name="Droby S."/>
            <person name="Gonzalez-Candelas L."/>
            <person name="Gabaldon T."/>
        </authorList>
    </citation>
    <scope>NUCLEOTIDE SEQUENCE [LARGE SCALE GENOMIC DNA]</scope>
    <source>
        <strain evidence="1 2">PHI-1</strain>
    </source>
</reference>
<sequence length="122" mass="13565">MSPSHEFFQAVQTLRNLTDQPSEEHSYRDIPPSQSTKYLLKAEDEMQLADDIAFLAQWQEGVENVTAVALQEMANGLVICIASNHTPANKTINELKEIMDLVSVYAFEGSSSPACELYLQDG</sequence>
<dbReference type="Proteomes" id="UP000030104">
    <property type="component" value="Unassembled WGS sequence"/>
</dbReference>
<protein>
    <submittedName>
        <fullName evidence="1">Uncharacterized protein</fullName>
    </submittedName>
</protein>
<comment type="caution">
    <text evidence="1">The sequence shown here is derived from an EMBL/GenBank/DDBJ whole genome shotgun (WGS) entry which is preliminary data.</text>
</comment>
<evidence type="ECO:0000313" key="1">
    <source>
        <dbReference type="EMBL" id="KGO67158.1"/>
    </source>
</evidence>
<dbReference type="OrthoDB" id="4851849at2759"/>
<gene>
    <name evidence="1" type="ORF">PITC_020640</name>
</gene>